<evidence type="ECO:0000256" key="7">
    <source>
        <dbReference type="ARBA" id="ARBA00025649"/>
    </source>
</evidence>
<dbReference type="PIRSF" id="PIRSF000090">
    <property type="entry name" value="Beta-ETF"/>
    <property type="match status" value="1"/>
</dbReference>
<organism evidence="9 10">
    <name type="scientific">Psychromicrobium lacuslunae</name>
    <dbReference type="NCBI Taxonomy" id="1618207"/>
    <lineage>
        <taxon>Bacteria</taxon>
        <taxon>Bacillati</taxon>
        <taxon>Actinomycetota</taxon>
        <taxon>Actinomycetes</taxon>
        <taxon>Micrococcales</taxon>
        <taxon>Micrococcaceae</taxon>
        <taxon>Psychromicrobium</taxon>
    </lineage>
</organism>
<dbReference type="SMART" id="SM00893">
    <property type="entry name" value="ETF"/>
    <property type="match status" value="1"/>
</dbReference>
<dbReference type="STRING" id="1618207.UM93_14835"/>
<dbReference type="EMBL" id="CP011005">
    <property type="protein sequence ID" value="AJT42453.1"/>
    <property type="molecule type" value="Genomic_DNA"/>
</dbReference>
<evidence type="ECO:0000256" key="6">
    <source>
        <dbReference type="ARBA" id="ARBA00022982"/>
    </source>
</evidence>
<dbReference type="CDD" id="cd01714">
    <property type="entry name" value="ETF_beta"/>
    <property type="match status" value="1"/>
</dbReference>
<accession>A0A0D4C1H6</accession>
<comment type="function">
    <text evidence="7">The electron transfer flavoprotein serves as a specific electron acceptor for other dehydrogenases. It transfers the electrons to the main respiratory chain via ETF-ubiquinone oxidoreductase (ETF dehydrogenase).</text>
</comment>
<dbReference type="Pfam" id="PF01012">
    <property type="entry name" value="ETF"/>
    <property type="match status" value="1"/>
</dbReference>
<comment type="subunit">
    <text evidence="3">Heterodimer of an alpha and a beta subunit.</text>
</comment>
<evidence type="ECO:0000313" key="10">
    <source>
        <dbReference type="Proteomes" id="UP000061839"/>
    </source>
</evidence>
<evidence type="ECO:0000256" key="1">
    <source>
        <dbReference type="ARBA" id="ARBA00001974"/>
    </source>
</evidence>
<comment type="similarity">
    <text evidence="2">Belongs to the ETF beta-subunit/FixA family.</text>
</comment>
<dbReference type="OrthoDB" id="9804960at2"/>
<evidence type="ECO:0000256" key="2">
    <source>
        <dbReference type="ARBA" id="ARBA00007557"/>
    </source>
</evidence>
<keyword evidence="5" id="KW-0813">Transport</keyword>
<comment type="cofactor">
    <cofactor evidence="1">
        <name>FAD</name>
        <dbReference type="ChEBI" id="CHEBI:57692"/>
    </cofactor>
</comment>
<dbReference type="InterPro" id="IPR033948">
    <property type="entry name" value="ETF_beta_N"/>
</dbReference>
<keyword evidence="10" id="KW-1185">Reference proteome</keyword>
<dbReference type="PANTHER" id="PTHR21294:SF8">
    <property type="entry name" value="ELECTRON TRANSFER FLAVOPROTEIN SUBUNIT BETA"/>
    <property type="match status" value="1"/>
</dbReference>
<evidence type="ECO:0000256" key="5">
    <source>
        <dbReference type="ARBA" id="ARBA00022448"/>
    </source>
</evidence>
<dbReference type="GO" id="GO:0005829">
    <property type="term" value="C:cytosol"/>
    <property type="evidence" value="ECO:0007669"/>
    <property type="project" value="TreeGrafter"/>
</dbReference>
<dbReference type="SUPFAM" id="SSF52402">
    <property type="entry name" value="Adenine nucleotide alpha hydrolases-like"/>
    <property type="match status" value="1"/>
</dbReference>
<dbReference type="InterPro" id="IPR014729">
    <property type="entry name" value="Rossmann-like_a/b/a_fold"/>
</dbReference>
<dbReference type="Proteomes" id="UP000061839">
    <property type="component" value="Chromosome"/>
</dbReference>
<dbReference type="HOGENOM" id="CLU_060196_2_0_11"/>
<dbReference type="GO" id="GO:0009055">
    <property type="term" value="F:electron transfer activity"/>
    <property type="evidence" value="ECO:0007669"/>
    <property type="project" value="InterPro"/>
</dbReference>
<dbReference type="PATRIC" id="fig|1618207.4.peg.3021"/>
<keyword evidence="6" id="KW-0249">Electron transport</keyword>
<dbReference type="PANTHER" id="PTHR21294">
    <property type="entry name" value="ELECTRON TRANSFER FLAVOPROTEIN BETA-SUBUNIT"/>
    <property type="match status" value="1"/>
</dbReference>
<dbReference type="KEGG" id="ari:UM93_14835"/>
<dbReference type="Gene3D" id="3.40.50.620">
    <property type="entry name" value="HUPs"/>
    <property type="match status" value="1"/>
</dbReference>
<evidence type="ECO:0000256" key="4">
    <source>
        <dbReference type="ARBA" id="ARBA00016797"/>
    </source>
</evidence>
<dbReference type="InterPro" id="IPR012255">
    <property type="entry name" value="ETF_b"/>
</dbReference>
<dbReference type="AlphaFoldDB" id="A0A0D4C1H6"/>
<feature type="domain" description="Electron transfer flavoprotein alpha/beta-subunit N-terminal" evidence="8">
    <location>
        <begin position="23"/>
        <end position="213"/>
    </location>
</feature>
<gene>
    <name evidence="9" type="ORF">UM93_14835</name>
</gene>
<evidence type="ECO:0000256" key="3">
    <source>
        <dbReference type="ARBA" id="ARBA00011355"/>
    </source>
</evidence>
<evidence type="ECO:0000313" key="9">
    <source>
        <dbReference type="EMBL" id="AJT42453.1"/>
    </source>
</evidence>
<dbReference type="RefSeq" id="WP_045076310.1">
    <property type="nucleotide sequence ID" value="NZ_CP011005.1"/>
</dbReference>
<protein>
    <recommendedName>
        <fullName evidence="4">Electron transfer flavoprotein subunit beta</fullName>
    </recommendedName>
</protein>
<evidence type="ECO:0000259" key="8">
    <source>
        <dbReference type="SMART" id="SM00893"/>
    </source>
</evidence>
<proteinExistence type="inferred from homology"/>
<reference evidence="9 10" key="1">
    <citation type="journal article" date="2015" name="Genome Announc.">
        <title>Complete Genome Sequencing of Protease-Producing Novel Arthrobacter sp. Strain IHBB 11108 Using PacBio Single-Molecule Real-Time Sequencing Technology.</title>
        <authorList>
            <person name="Kiran S."/>
            <person name="Swarnkar M.K."/>
            <person name="Pal M."/>
            <person name="Thakur R."/>
            <person name="Tewari R."/>
            <person name="Singh A.K."/>
            <person name="Gulati A."/>
        </authorList>
    </citation>
    <scope>NUCLEOTIDE SEQUENCE [LARGE SCALE GENOMIC DNA]</scope>
    <source>
        <strain evidence="9 10">IHBB 11108</strain>
    </source>
</reference>
<dbReference type="InterPro" id="IPR014730">
    <property type="entry name" value="ETF_a/b_N"/>
</dbReference>
<name>A0A0D4C1H6_9MICC</name>
<sequence length="258" mass="26583">MKIVVLAKEVPDTYGQRTLNLETGLAERDSSDKVMDEVSERALEVAISYAAEHPGTEVVLLGAGPESAAVTLRKGLAAGADSAVHVLDAGLLGADTVLTAQVLAAAVARGHYDLVIAGNSSTDGGAGVVHAMIAEILELPQLTNLNSVAITDAEVSGERAIDGGTVQASASLPAVISVTEQLPDLRFANFKGIMAAKKKPLETLTLEELAVEPNDPEAARSIMIAAGERPARSSGTVIIDEGDAGEQLAAFLVQNRLA</sequence>